<accession>A0A8X7QCX6</accession>
<evidence type="ECO:0000313" key="1">
    <source>
        <dbReference type="EMBL" id="KAG2267905.1"/>
    </source>
</evidence>
<dbReference type="AlphaFoldDB" id="A0A8X7QCX6"/>
<comment type="caution">
    <text evidence="1">The sequence shown here is derived from an EMBL/GenBank/DDBJ whole genome shotgun (WGS) entry which is preliminary data.</text>
</comment>
<dbReference type="Proteomes" id="UP000886595">
    <property type="component" value="Unassembled WGS sequence"/>
</dbReference>
<organism evidence="1 2">
    <name type="scientific">Brassica carinata</name>
    <name type="common">Ethiopian mustard</name>
    <name type="synonym">Abyssinian cabbage</name>
    <dbReference type="NCBI Taxonomy" id="52824"/>
    <lineage>
        <taxon>Eukaryota</taxon>
        <taxon>Viridiplantae</taxon>
        <taxon>Streptophyta</taxon>
        <taxon>Embryophyta</taxon>
        <taxon>Tracheophyta</taxon>
        <taxon>Spermatophyta</taxon>
        <taxon>Magnoliopsida</taxon>
        <taxon>eudicotyledons</taxon>
        <taxon>Gunneridae</taxon>
        <taxon>Pentapetalae</taxon>
        <taxon>rosids</taxon>
        <taxon>malvids</taxon>
        <taxon>Brassicales</taxon>
        <taxon>Brassicaceae</taxon>
        <taxon>Brassiceae</taxon>
        <taxon>Brassica</taxon>
    </lineage>
</organism>
<protein>
    <submittedName>
        <fullName evidence="1">Uncharacterized protein</fullName>
    </submittedName>
</protein>
<sequence>MQRLHVLNLLTQPRRSQVNASTHCPLFLVSHGFESLNLFCSSFSSKGSLVETKVVVVKTEHEASASSAAKEVPVARPPITVEEEKYVVEKTQLEAIASQHLCVLVQGTCITCPSGRINAFFVNLHDGEVTFEGYSMHFGTAEAARWFLNHELQTIRRDNCLVADGLGAGRSRRDRKPVRYTFGKVIELVENS</sequence>
<evidence type="ECO:0000313" key="2">
    <source>
        <dbReference type="Proteomes" id="UP000886595"/>
    </source>
</evidence>
<gene>
    <name evidence="1" type="ORF">Bca52824_062460</name>
</gene>
<dbReference type="EMBL" id="JAAMPC010000013">
    <property type="protein sequence ID" value="KAG2267905.1"/>
    <property type="molecule type" value="Genomic_DNA"/>
</dbReference>
<proteinExistence type="predicted"/>
<keyword evidence="2" id="KW-1185">Reference proteome</keyword>
<name>A0A8X7QCX6_BRACI</name>
<reference evidence="1 2" key="1">
    <citation type="submission" date="2020-02" db="EMBL/GenBank/DDBJ databases">
        <authorList>
            <person name="Ma Q."/>
            <person name="Huang Y."/>
            <person name="Song X."/>
            <person name="Pei D."/>
        </authorList>
    </citation>
    <scope>NUCLEOTIDE SEQUENCE [LARGE SCALE GENOMIC DNA]</scope>
    <source>
        <strain evidence="1">Sxm20200214</strain>
        <tissue evidence="1">Leaf</tissue>
    </source>
</reference>
<dbReference type="OrthoDB" id="438440at2759"/>